<dbReference type="OrthoDB" id="913891at2759"/>
<feature type="non-terminal residue" evidence="3">
    <location>
        <position position="349"/>
    </location>
</feature>
<reference evidence="3" key="1">
    <citation type="submission" date="2019-12" db="EMBL/GenBank/DDBJ databases">
        <authorList>
            <person name="Scholes J."/>
        </authorList>
    </citation>
    <scope>NUCLEOTIDE SEQUENCE</scope>
</reference>
<dbReference type="AlphaFoldDB" id="A0A9N7P051"/>
<feature type="region of interest" description="Disordered" evidence="1">
    <location>
        <begin position="158"/>
        <end position="203"/>
    </location>
</feature>
<organism evidence="3 4">
    <name type="scientific">Striga hermonthica</name>
    <name type="common">Purple witchweed</name>
    <name type="synonym">Buchnera hermonthica</name>
    <dbReference type="NCBI Taxonomy" id="68872"/>
    <lineage>
        <taxon>Eukaryota</taxon>
        <taxon>Viridiplantae</taxon>
        <taxon>Streptophyta</taxon>
        <taxon>Embryophyta</taxon>
        <taxon>Tracheophyta</taxon>
        <taxon>Spermatophyta</taxon>
        <taxon>Magnoliopsida</taxon>
        <taxon>eudicotyledons</taxon>
        <taxon>Gunneridae</taxon>
        <taxon>Pentapetalae</taxon>
        <taxon>asterids</taxon>
        <taxon>lamiids</taxon>
        <taxon>Lamiales</taxon>
        <taxon>Orobanchaceae</taxon>
        <taxon>Buchnereae</taxon>
        <taxon>Striga</taxon>
    </lineage>
</organism>
<dbReference type="PANTHER" id="PTHR47481">
    <property type="match status" value="1"/>
</dbReference>
<dbReference type="Pfam" id="PF14223">
    <property type="entry name" value="Retrotran_gag_2"/>
    <property type="match status" value="1"/>
</dbReference>
<evidence type="ECO:0000313" key="3">
    <source>
        <dbReference type="EMBL" id="CAA0842158.1"/>
    </source>
</evidence>
<name>A0A9N7P051_STRHE</name>
<feature type="domain" description="Retrovirus-related Pol polyprotein from transposon TNT 1-94-like beta-barrel" evidence="2">
    <location>
        <begin position="272"/>
        <end position="349"/>
    </location>
</feature>
<feature type="non-terminal residue" evidence="3">
    <location>
        <position position="1"/>
    </location>
</feature>
<keyword evidence="4" id="KW-1185">Reference proteome</keyword>
<evidence type="ECO:0000259" key="2">
    <source>
        <dbReference type="Pfam" id="PF22936"/>
    </source>
</evidence>
<evidence type="ECO:0000313" key="4">
    <source>
        <dbReference type="Proteomes" id="UP001153555"/>
    </source>
</evidence>
<protein>
    <recommendedName>
        <fullName evidence="2">Retrovirus-related Pol polyprotein from transposon TNT 1-94-like beta-barrel domain-containing protein</fullName>
    </recommendedName>
</protein>
<dbReference type="PANTHER" id="PTHR47481:SF31">
    <property type="entry name" value="OS01G0873500 PROTEIN"/>
    <property type="match status" value="1"/>
</dbReference>
<sequence>NKAYPIWVKQDQLIASWLLSSLSENVLITTVGLNTSKEIWASLKQGFASHSLAKQMQLKLELQALKKGNMKIREYFNKVKGICDLLAAAGHKISENDQILHLLAGLGSDYNPVVISITSRTEACSMMEAYSILLSFESRLESTDSTNEGDGSFLAANLVTHSPNRGGRGFNSFRGRSNGQNQTNRGGRSNGRSGSSRGRGGRGFGNNRARCQICGYNNHTVDKCYYRFDMNFVPKSQNSNGSYQGQANSTMSLASMVNYGSQSSEGSQDMIWFPDSGATHHITNELNNLTLASEYGGNETIQTANGTGMLIAHSGKSMMKGHFPYHSNAFLLNNLMHVPQITNNLLSVS</sequence>
<dbReference type="Pfam" id="PF22936">
    <property type="entry name" value="Pol_BBD"/>
    <property type="match status" value="1"/>
</dbReference>
<proteinExistence type="predicted"/>
<accession>A0A9N7P051</accession>
<evidence type="ECO:0000256" key="1">
    <source>
        <dbReference type="SAM" id="MobiDB-lite"/>
    </source>
</evidence>
<dbReference type="InterPro" id="IPR054722">
    <property type="entry name" value="PolX-like_BBD"/>
</dbReference>
<feature type="compositionally biased region" description="Low complexity" evidence="1">
    <location>
        <begin position="170"/>
        <end position="196"/>
    </location>
</feature>
<gene>
    <name evidence="3" type="ORF">SHERM_08022</name>
</gene>
<dbReference type="Proteomes" id="UP001153555">
    <property type="component" value="Unassembled WGS sequence"/>
</dbReference>
<dbReference type="EMBL" id="CACSLK010034598">
    <property type="protein sequence ID" value="CAA0842158.1"/>
    <property type="molecule type" value="Genomic_DNA"/>
</dbReference>
<comment type="caution">
    <text evidence="3">The sequence shown here is derived from an EMBL/GenBank/DDBJ whole genome shotgun (WGS) entry which is preliminary data.</text>
</comment>